<keyword evidence="2" id="KW-0812">Transmembrane</keyword>
<proteinExistence type="predicted"/>
<protein>
    <submittedName>
        <fullName evidence="3">Uncharacterized protein</fullName>
    </submittedName>
</protein>
<comment type="caution">
    <text evidence="3">The sequence shown here is derived from an EMBL/GenBank/DDBJ whole genome shotgun (WGS) entry which is preliminary data.</text>
</comment>
<evidence type="ECO:0000313" key="3">
    <source>
        <dbReference type="EMBL" id="KAK6344961.1"/>
    </source>
</evidence>
<evidence type="ECO:0000256" key="2">
    <source>
        <dbReference type="SAM" id="Phobius"/>
    </source>
</evidence>
<keyword evidence="2" id="KW-1133">Transmembrane helix</keyword>
<evidence type="ECO:0000313" key="4">
    <source>
        <dbReference type="Proteomes" id="UP001313282"/>
    </source>
</evidence>
<accession>A0AAN8MXU5</accession>
<sequence length="167" mass="18238">MQIYPNPFGNSAHSLKIKKTTTMTMTTSSCSSSNSSTSQLPPSLPRLSIESLHLDLEQAAARTRANSMRSSRPKTAASTTSTVPPPLPALPPPAYINHNLYEKSGEYMLPPHAQVHDVESIYEVRKVSILDRFQASHQLRMLFILLLSFIIIGGIAAGVLVLLVKKA</sequence>
<dbReference type="EMBL" id="JAVHNR010000004">
    <property type="protein sequence ID" value="KAK6344961.1"/>
    <property type="molecule type" value="Genomic_DNA"/>
</dbReference>
<feature type="region of interest" description="Disordered" evidence="1">
    <location>
        <begin position="25"/>
        <end position="44"/>
    </location>
</feature>
<keyword evidence="2" id="KW-0472">Membrane</keyword>
<evidence type="ECO:0000256" key="1">
    <source>
        <dbReference type="SAM" id="MobiDB-lite"/>
    </source>
</evidence>
<keyword evidence="4" id="KW-1185">Reference proteome</keyword>
<feature type="compositionally biased region" description="Low complexity" evidence="1">
    <location>
        <begin position="25"/>
        <end position="38"/>
    </location>
</feature>
<dbReference type="AlphaFoldDB" id="A0AAN8MXU5"/>
<reference evidence="3 4" key="1">
    <citation type="submission" date="2019-10" db="EMBL/GenBank/DDBJ databases">
        <authorList>
            <person name="Palmer J.M."/>
        </authorList>
    </citation>
    <scope>NUCLEOTIDE SEQUENCE [LARGE SCALE GENOMIC DNA]</scope>
    <source>
        <strain evidence="3 4">TWF718</strain>
    </source>
</reference>
<dbReference type="Proteomes" id="UP001313282">
    <property type="component" value="Unassembled WGS sequence"/>
</dbReference>
<feature type="region of interest" description="Disordered" evidence="1">
    <location>
        <begin position="60"/>
        <end position="88"/>
    </location>
</feature>
<name>A0AAN8MXU5_9PEZI</name>
<gene>
    <name evidence="3" type="ORF">TWF718_006910</name>
</gene>
<organism evidence="3 4">
    <name type="scientific">Orbilia javanica</name>
    <dbReference type="NCBI Taxonomy" id="47235"/>
    <lineage>
        <taxon>Eukaryota</taxon>
        <taxon>Fungi</taxon>
        <taxon>Dikarya</taxon>
        <taxon>Ascomycota</taxon>
        <taxon>Pezizomycotina</taxon>
        <taxon>Orbiliomycetes</taxon>
        <taxon>Orbiliales</taxon>
        <taxon>Orbiliaceae</taxon>
        <taxon>Orbilia</taxon>
    </lineage>
</organism>
<feature type="transmembrane region" description="Helical" evidence="2">
    <location>
        <begin position="142"/>
        <end position="164"/>
    </location>
</feature>